<keyword evidence="4" id="KW-1185">Reference proteome</keyword>
<evidence type="ECO:0000313" key="4">
    <source>
        <dbReference type="Proteomes" id="UP000295680"/>
    </source>
</evidence>
<feature type="domain" description="PucR C-terminal helix-turn-helix" evidence="1">
    <location>
        <begin position="318"/>
        <end position="375"/>
    </location>
</feature>
<dbReference type="PANTHER" id="PTHR33744">
    <property type="entry name" value="CARBOHYDRATE DIACID REGULATOR"/>
    <property type="match status" value="1"/>
</dbReference>
<dbReference type="Pfam" id="PF14361">
    <property type="entry name" value="RsbRD_N"/>
    <property type="match status" value="1"/>
</dbReference>
<name>A0A4R2JRR3_9PSEU</name>
<dbReference type="InterPro" id="IPR042070">
    <property type="entry name" value="PucR_C-HTH_sf"/>
</dbReference>
<protein>
    <submittedName>
        <fullName evidence="3">PucR-like helix-turn-helix protein</fullName>
    </submittedName>
</protein>
<dbReference type="Gene3D" id="1.10.10.2840">
    <property type="entry name" value="PucR C-terminal helix-turn-helix domain"/>
    <property type="match status" value="1"/>
</dbReference>
<dbReference type="InterPro" id="IPR051448">
    <property type="entry name" value="CdaR-like_regulators"/>
</dbReference>
<evidence type="ECO:0000313" key="3">
    <source>
        <dbReference type="EMBL" id="TCO62234.1"/>
    </source>
</evidence>
<dbReference type="PANTHER" id="PTHR33744:SF1">
    <property type="entry name" value="DNA-BINDING TRANSCRIPTIONAL ACTIVATOR ADER"/>
    <property type="match status" value="1"/>
</dbReference>
<dbReference type="Pfam" id="PF13556">
    <property type="entry name" value="HTH_30"/>
    <property type="match status" value="1"/>
</dbReference>
<reference evidence="3 4" key="1">
    <citation type="submission" date="2019-03" db="EMBL/GenBank/DDBJ databases">
        <title>Genomic Encyclopedia of Type Strains, Phase IV (KMG-IV): sequencing the most valuable type-strain genomes for metagenomic binning, comparative biology and taxonomic classification.</title>
        <authorList>
            <person name="Goeker M."/>
        </authorList>
    </citation>
    <scope>NUCLEOTIDE SEQUENCE [LARGE SCALE GENOMIC DNA]</scope>
    <source>
        <strain evidence="3 4">DSM 45934</strain>
    </source>
</reference>
<dbReference type="EMBL" id="SLWS01000002">
    <property type="protein sequence ID" value="TCO62234.1"/>
    <property type="molecule type" value="Genomic_DNA"/>
</dbReference>
<sequence length="385" mass="41184">MHSDNVGMNNVDALLPRIDEIATAMIARCAVEIPAYRLLPASVLEGDLVANAKGVFELFLTTVAEGRPPTEQELAPPIAWGAERARDGLPLEAVLQTYPTGAGVAWAMAAEGDVDLEVLGTRMIGFLGAVIPRVAAAYLRERDDLDWEQREDRQNLAAGLLAGRPARRAASRKLADSYDVVVFHLPALPADSGPRAATNLFRQIRSDMDSQPDVLVTFKDDGGIVLVPTGGADRLMSRIDAVTGHRCVAAAATAATHADIPAAHNEAAEVLALAENLSRPPGLYRLADLAIEYQIAQPGPARELLARVLAPLAGHPHLIDTLRGFVLSGYHRGDAAAALNIHRNTLTYRLGRIQILTGHDATQPADARHLAAAITAYDIIRHASR</sequence>
<organism evidence="3 4">
    <name type="scientific">Actinocrispum wychmicini</name>
    <dbReference type="NCBI Taxonomy" id="1213861"/>
    <lineage>
        <taxon>Bacteria</taxon>
        <taxon>Bacillati</taxon>
        <taxon>Actinomycetota</taxon>
        <taxon>Actinomycetes</taxon>
        <taxon>Pseudonocardiales</taxon>
        <taxon>Pseudonocardiaceae</taxon>
        <taxon>Actinocrispum</taxon>
    </lineage>
</organism>
<feature type="domain" description="RsbT co-antagonist protein RsbRD N-terminal" evidence="2">
    <location>
        <begin position="19"/>
        <end position="153"/>
    </location>
</feature>
<proteinExistence type="predicted"/>
<gene>
    <name evidence="3" type="ORF">EV192_102371</name>
</gene>
<evidence type="ECO:0000259" key="2">
    <source>
        <dbReference type="Pfam" id="PF14361"/>
    </source>
</evidence>
<accession>A0A4R2JRR3</accession>
<dbReference type="AlphaFoldDB" id="A0A4R2JRR3"/>
<dbReference type="InterPro" id="IPR025751">
    <property type="entry name" value="RsbRD_N_dom"/>
</dbReference>
<comment type="caution">
    <text evidence="3">The sequence shown here is derived from an EMBL/GenBank/DDBJ whole genome shotgun (WGS) entry which is preliminary data.</text>
</comment>
<evidence type="ECO:0000259" key="1">
    <source>
        <dbReference type="Pfam" id="PF13556"/>
    </source>
</evidence>
<dbReference type="Proteomes" id="UP000295680">
    <property type="component" value="Unassembled WGS sequence"/>
</dbReference>
<dbReference type="InterPro" id="IPR025736">
    <property type="entry name" value="PucR_C-HTH_dom"/>
</dbReference>